<dbReference type="GO" id="GO:0008237">
    <property type="term" value="F:metallopeptidase activity"/>
    <property type="evidence" value="ECO:0007669"/>
    <property type="project" value="InterPro"/>
</dbReference>
<dbReference type="SUPFAM" id="SSF55486">
    <property type="entry name" value="Metalloproteases ('zincins'), catalytic domain"/>
    <property type="match status" value="1"/>
</dbReference>
<dbReference type="Proteomes" id="UP000306236">
    <property type="component" value="Unassembled WGS sequence"/>
</dbReference>
<dbReference type="RefSeq" id="WP_136405908.1">
    <property type="nucleotide sequence ID" value="NZ_SSWX01000007.1"/>
</dbReference>
<dbReference type="Pfam" id="PF06167">
    <property type="entry name" value="Peptidase_M90"/>
    <property type="match status" value="1"/>
</dbReference>
<dbReference type="InterPro" id="IPR024079">
    <property type="entry name" value="MetalloPept_cat_dom_sf"/>
</dbReference>
<dbReference type="AlphaFoldDB" id="A0A4S5BSJ7"/>
<reference evidence="1 2" key="1">
    <citation type="submission" date="2019-04" db="EMBL/GenBank/DDBJ databases">
        <title>Lampropedia sp YIM MLB12 draf genome.</title>
        <authorList>
            <person name="Wang Y.-X."/>
        </authorList>
    </citation>
    <scope>NUCLEOTIDE SEQUENCE [LARGE SCALE GENOMIC DNA]</scope>
    <source>
        <strain evidence="1 2">YIM MLB12</strain>
    </source>
</reference>
<dbReference type="Gene3D" id="3.40.390.10">
    <property type="entry name" value="Collagenase (Catalytic Domain)"/>
    <property type="match status" value="1"/>
</dbReference>
<dbReference type="OrthoDB" id="9786424at2"/>
<dbReference type="GO" id="GO:0004177">
    <property type="term" value="F:aminopeptidase activity"/>
    <property type="evidence" value="ECO:0007669"/>
    <property type="project" value="TreeGrafter"/>
</dbReference>
<keyword evidence="2" id="KW-1185">Reference proteome</keyword>
<dbReference type="Gene3D" id="1.10.472.150">
    <property type="entry name" value="Glucose-regulated metallo-peptidase M90, N-terminal domain"/>
    <property type="match status" value="1"/>
</dbReference>
<dbReference type="PANTHER" id="PTHR30164:SF2">
    <property type="entry name" value="PROTEIN MTFA"/>
    <property type="match status" value="1"/>
</dbReference>
<proteinExistence type="predicted"/>
<name>A0A4S5BSJ7_9BURK</name>
<dbReference type="InterPro" id="IPR010384">
    <property type="entry name" value="MtfA_fam"/>
</dbReference>
<gene>
    <name evidence="1" type="ORF">E8K88_06815</name>
</gene>
<evidence type="ECO:0000313" key="1">
    <source>
        <dbReference type="EMBL" id="THJ34233.1"/>
    </source>
</evidence>
<dbReference type="CDD" id="cd20169">
    <property type="entry name" value="Peptidase_M90_mtfA"/>
    <property type="match status" value="1"/>
</dbReference>
<dbReference type="GO" id="GO:0005829">
    <property type="term" value="C:cytosol"/>
    <property type="evidence" value="ECO:0007669"/>
    <property type="project" value="TreeGrafter"/>
</dbReference>
<comment type="caution">
    <text evidence="1">The sequence shown here is derived from an EMBL/GenBank/DDBJ whole genome shotgun (WGS) entry which is preliminary data.</text>
</comment>
<evidence type="ECO:0000313" key="2">
    <source>
        <dbReference type="Proteomes" id="UP000306236"/>
    </source>
</evidence>
<organism evidence="1 2">
    <name type="scientific">Lampropedia aestuarii</name>
    <dbReference type="NCBI Taxonomy" id="2562762"/>
    <lineage>
        <taxon>Bacteria</taxon>
        <taxon>Pseudomonadati</taxon>
        <taxon>Pseudomonadota</taxon>
        <taxon>Betaproteobacteria</taxon>
        <taxon>Burkholderiales</taxon>
        <taxon>Comamonadaceae</taxon>
        <taxon>Lampropedia</taxon>
    </lineage>
</organism>
<accession>A0A4S5BSJ7</accession>
<protein>
    <submittedName>
        <fullName evidence="1">Zinc-dependent peptidase</fullName>
    </submittedName>
</protein>
<dbReference type="EMBL" id="SSWX01000007">
    <property type="protein sequence ID" value="THJ34233.1"/>
    <property type="molecule type" value="Genomic_DNA"/>
</dbReference>
<dbReference type="InterPro" id="IPR042252">
    <property type="entry name" value="MtfA_N"/>
</dbReference>
<dbReference type="PANTHER" id="PTHR30164">
    <property type="entry name" value="MTFA PEPTIDASE"/>
    <property type="match status" value="1"/>
</dbReference>
<sequence>MWDWLFGKGASEHAVQKMQARLDQDMWARLHGAMPFLHGLSANEEAALQHASAWFLASKTWDGANGLQVTDEMALCVAMQASLPILYLGEKWYEGWTGIVIYPSAFVTRHKTHDEAGVSQCHSNVTLGETWQGGPLILSWEAAQPHDPRDLQAMHSNVVIHEFAHKLDMAHGPADGMPFLGGTGIEPAHWMQTLESAWQQLVHAVQQLQSGRPADSSSRAGHRLFNHLPMDPYGATNKIEFFAVSSEVFFVNPAPLAQWNPEWYRLLSLFYRQDPLQRLQSKATDSVAAAAP</sequence>